<feature type="transmembrane region" description="Helical" evidence="6">
    <location>
        <begin position="1155"/>
        <end position="1174"/>
    </location>
</feature>
<name>G7DYD3_MIXOS</name>
<dbReference type="CDD" id="cd07042">
    <property type="entry name" value="STAS_SulP_like_sulfate_transporter"/>
    <property type="match status" value="1"/>
</dbReference>
<dbReference type="EMBL" id="BABT02000062">
    <property type="protein sequence ID" value="GAA95593.1"/>
    <property type="molecule type" value="Genomic_DNA"/>
</dbReference>
<dbReference type="SUPFAM" id="SSF52091">
    <property type="entry name" value="SpoIIaa-like"/>
    <property type="match status" value="1"/>
</dbReference>
<evidence type="ECO:0000259" key="7">
    <source>
        <dbReference type="PROSITE" id="PS50801"/>
    </source>
</evidence>
<dbReference type="HOGENOM" id="CLU_245965_0_0_1"/>
<dbReference type="Gene3D" id="3.60.21.10">
    <property type="match status" value="1"/>
</dbReference>
<feature type="transmembrane region" description="Helical" evidence="6">
    <location>
        <begin position="946"/>
        <end position="966"/>
    </location>
</feature>
<feature type="transmembrane region" description="Helical" evidence="6">
    <location>
        <begin position="860"/>
        <end position="878"/>
    </location>
</feature>
<dbReference type="InterPro" id="IPR029052">
    <property type="entry name" value="Metallo-depent_PP-like"/>
</dbReference>
<evidence type="ECO:0000313" key="9">
    <source>
        <dbReference type="Proteomes" id="UP000009131"/>
    </source>
</evidence>
<dbReference type="RefSeq" id="XP_014570094.1">
    <property type="nucleotide sequence ID" value="XM_014714608.1"/>
</dbReference>
<proteinExistence type="predicted"/>
<dbReference type="eggNOG" id="KOG1432">
    <property type="taxonomic scope" value="Eukaryota"/>
</dbReference>
<evidence type="ECO:0000256" key="2">
    <source>
        <dbReference type="ARBA" id="ARBA00022692"/>
    </source>
</evidence>
<accession>G7DYD3</accession>
<dbReference type="InterPro" id="IPR004843">
    <property type="entry name" value="Calcineurin-like_PHP"/>
</dbReference>
<keyword evidence="4 6" id="KW-0472">Membrane</keyword>
<keyword evidence="9" id="KW-1185">Reference proteome</keyword>
<dbReference type="eggNOG" id="KOG0236">
    <property type="taxonomic scope" value="Eukaryota"/>
</dbReference>
<keyword evidence="2 6" id="KW-0812">Transmembrane</keyword>
<organism evidence="8 9">
    <name type="scientific">Mixia osmundae (strain CBS 9802 / IAM 14324 / JCM 22182 / KY 12970)</name>
    <dbReference type="NCBI Taxonomy" id="764103"/>
    <lineage>
        <taxon>Eukaryota</taxon>
        <taxon>Fungi</taxon>
        <taxon>Dikarya</taxon>
        <taxon>Basidiomycota</taxon>
        <taxon>Pucciniomycotina</taxon>
        <taxon>Mixiomycetes</taxon>
        <taxon>Mixiales</taxon>
        <taxon>Mixiaceae</taxon>
        <taxon>Mixia</taxon>
    </lineage>
</organism>
<dbReference type="Pfam" id="PF01740">
    <property type="entry name" value="STAS"/>
    <property type="match status" value="1"/>
</dbReference>
<feature type="transmembrane region" description="Helical" evidence="6">
    <location>
        <begin position="978"/>
        <end position="1004"/>
    </location>
</feature>
<dbReference type="InterPro" id="IPR036513">
    <property type="entry name" value="STAS_dom_sf"/>
</dbReference>
<feature type="domain" description="STAS" evidence="7">
    <location>
        <begin position="1328"/>
        <end position="1454"/>
    </location>
</feature>
<dbReference type="InterPro" id="IPR018045">
    <property type="entry name" value="S04_transporter_CS"/>
</dbReference>
<dbReference type="NCBIfam" id="TIGR00815">
    <property type="entry name" value="sulP"/>
    <property type="match status" value="1"/>
</dbReference>
<dbReference type="PROSITE" id="PS01130">
    <property type="entry name" value="SLC26A"/>
    <property type="match status" value="1"/>
</dbReference>
<dbReference type="Pfam" id="PF00149">
    <property type="entry name" value="Metallophos"/>
    <property type="match status" value="1"/>
</dbReference>
<dbReference type="GO" id="GO:0016787">
    <property type="term" value="F:hydrolase activity"/>
    <property type="evidence" value="ECO:0007669"/>
    <property type="project" value="InterPro"/>
</dbReference>
<dbReference type="Gene3D" id="3.30.750.24">
    <property type="entry name" value="STAS domain"/>
    <property type="match status" value="1"/>
</dbReference>
<evidence type="ECO:0000256" key="5">
    <source>
        <dbReference type="SAM" id="MobiDB-lite"/>
    </source>
</evidence>
<feature type="transmembrane region" description="Helical" evidence="6">
    <location>
        <begin position="1186"/>
        <end position="1208"/>
    </location>
</feature>
<comment type="subcellular location">
    <subcellularLocation>
        <location evidence="1">Membrane</location>
        <topology evidence="1">Multi-pass membrane protein</topology>
    </subcellularLocation>
</comment>
<reference evidence="8 9" key="2">
    <citation type="journal article" date="2012" name="Open Biol.">
        <title>Characteristics of nucleosomes and linker DNA regions on the genome of the basidiomycete Mixia osmundae revealed by mono- and dinucleosome mapping.</title>
        <authorList>
            <person name="Nishida H."/>
            <person name="Kondo S."/>
            <person name="Matsumoto T."/>
            <person name="Suzuki Y."/>
            <person name="Yoshikawa H."/>
            <person name="Taylor T.D."/>
            <person name="Sugiyama J."/>
        </authorList>
    </citation>
    <scope>NUCLEOTIDE SEQUENCE [LARGE SCALE GENOMIC DNA]</scope>
    <source>
        <strain evidence="9">CBS 9802 / IAM 14324 / JCM 22182 / KY 12970</strain>
    </source>
</reference>
<gene>
    <name evidence="8" type="primary">Mo02249</name>
    <name evidence="8" type="ORF">E5Q_02249</name>
</gene>
<feature type="region of interest" description="Disordered" evidence="5">
    <location>
        <begin position="1540"/>
        <end position="1560"/>
    </location>
</feature>
<evidence type="ECO:0000256" key="1">
    <source>
        <dbReference type="ARBA" id="ARBA00004141"/>
    </source>
</evidence>
<dbReference type="GO" id="GO:0016020">
    <property type="term" value="C:membrane"/>
    <property type="evidence" value="ECO:0007669"/>
    <property type="project" value="UniProtKB-SubCell"/>
</dbReference>
<dbReference type="InterPro" id="IPR001902">
    <property type="entry name" value="SLC26A/SulP_fam"/>
</dbReference>
<sequence length="1560" mass="172717">MSYYIGASPGHRRTGLRASLNTTRGKAGAAAFVLGSIWCTLVLQAQHLLDRERSPLRPDFGTQARASVGNLTLASDFSTANATEDAPLTGDLSSILKHLDSWDPLRPNSLPITSIEVRSCYFSPELYDACQPEATPRDEQIYGKWVRVNKDVNIRRGVWYTYVYYRRQHPFMSHPTVREMQLVQQDHADEITLASQGWTMAQGNLRSGVWPQQKGLRIWYLLKPYHSDLSDPPITEIDVLYGETANSTLPGFTKLSSRITEYEGAKRSGVDLVFRKGISTLPRKPDLTFTSDGKFRIMQIADLHFSVDRGTCRDVNTNATCDARGADRFTLDWLHDAIDTEQPDLVVLSGDQLNGQSTSYDALSVILKVANLFAHRTIPWTVVFGNHDSEATDADRAMQMSMYQALPYFVGEAGPDHVDGIGNYMLSVRSHDQTKTSLLSLYFLDSHTKEPGLFGRGYQALKPSQLSWYRDTSSLVKTIMRPYRAPVMEDFPTITDGRQRKRRSRISRRQFDGQTLKKPNAMVFFHIPLIEAFDEPDKSENGEPLKMGVQLEGSGASNTNSHFLTEALLQQTEYGSRDAEDMQDIRGDILPEAKVLVHGHDHITERCARIKHIWMCFSGGSSYSGYGAFGFDKRVRVFDVSDYGETIKTWKFLDLRESQKTAELTGVTYVSEKEIDELASADNREHEAEANDVKLTDPPPVLAEIPAGSPPVAIAPYTPNLADGTVHIAPNVPLLADDHLDRRAKEETIIASVLDAYKNLNGRRLDEVILVGENAERQLAIMSKTKDLLRKTLHIEPTEPQEARVTRGESIASRDDIDPYLETDPTVSGWIKDHTPGKREVKEYILSLFPFVEWLPRYNTTWLIGDLIAGITVGAVVVPQGMAYAKLAQLPVQYGLYSSFVGVLIYWFFATSKDITIGPVAVMSQLVGNIVIQVQQTRPDIPGYQIGSALAVLAGAFVFVLGILRLGFIVDFIPLPAIAAFMTGSALSIASGQVVTMMGLSGVANRGPTYQIVIHILKHLGRTHLDAAIGLTALLMLYLIRYFAAFIGRRAPRYQRLMFFVSTLRTVFVILLYTLISWLVNRHHNAKTTDHKWAILGSVPRGFKQMGAPVMTHELISLFADQLPATVIVLLIEHIAIAKSFGRVNNYVINPSQELIAIGITNLFGPFFGAYPATGSFSRTAIKSKAGVRTPLAGLITAIVVLLALYALPAVFFWIPNAVLAAVIIHAVLDLITPPSVVWGFWLVSPLEVVIYFAGVLVTVFSSIENGIYVAIASSGGLLLYRIAKAHGQLLGRIRVTTVNGQDSRNIYLPLDHVDGSNPAVDLEAPAPGVFVYRLTSDFLYPNGYHYTDELLAQIFSLTKRADVGTIPKLGDRPWNMPGPRHIDEQAIREDSRPTLKALILDFTNVTHIDVTALQILVDVRDQLNRYAAPELVPIHFASVKSRWAKRALAAFGFGKPYNDDVRNVFSISEVGTAKGQNLGPAASRPHDTEQGISTMRDEAVTSRGLPLLSSDRPLFHADLDEALAQVLDNLGLANDQSGYGADYKEKDISPPESAAGIHY</sequence>
<dbReference type="GO" id="GO:0008271">
    <property type="term" value="F:secondary active sulfate transmembrane transporter activity"/>
    <property type="evidence" value="ECO:0007669"/>
    <property type="project" value="InterPro"/>
</dbReference>
<comment type="caution">
    <text evidence="8">The sequence shown here is derived from an EMBL/GenBank/DDBJ whole genome shotgun (WGS) entry which is preliminary data.</text>
</comment>
<feature type="transmembrane region" description="Helical" evidence="6">
    <location>
        <begin position="1025"/>
        <end position="1045"/>
    </location>
</feature>
<evidence type="ECO:0000313" key="8">
    <source>
        <dbReference type="EMBL" id="GAA95593.1"/>
    </source>
</evidence>
<protein>
    <recommendedName>
        <fullName evidence="7">STAS domain-containing protein</fullName>
    </recommendedName>
</protein>
<evidence type="ECO:0000256" key="4">
    <source>
        <dbReference type="ARBA" id="ARBA00023136"/>
    </source>
</evidence>
<evidence type="ECO:0000256" key="6">
    <source>
        <dbReference type="SAM" id="Phobius"/>
    </source>
</evidence>
<feature type="transmembrane region" description="Helical" evidence="6">
    <location>
        <begin position="1057"/>
        <end position="1080"/>
    </location>
</feature>
<dbReference type="InterPro" id="IPR002645">
    <property type="entry name" value="STAS_dom"/>
</dbReference>
<dbReference type="Pfam" id="PF00916">
    <property type="entry name" value="Sulfate_transp"/>
    <property type="match status" value="1"/>
</dbReference>
<feature type="transmembrane region" description="Helical" evidence="6">
    <location>
        <begin position="890"/>
        <end position="909"/>
    </location>
</feature>
<dbReference type="OrthoDB" id="288203at2759"/>
<dbReference type="SUPFAM" id="SSF56300">
    <property type="entry name" value="Metallo-dependent phosphatases"/>
    <property type="match status" value="1"/>
</dbReference>
<dbReference type="Proteomes" id="UP000009131">
    <property type="component" value="Unassembled WGS sequence"/>
</dbReference>
<dbReference type="STRING" id="764103.G7DYD3"/>
<dbReference type="InParanoid" id="G7DYD3"/>
<evidence type="ECO:0000256" key="3">
    <source>
        <dbReference type="ARBA" id="ARBA00022989"/>
    </source>
</evidence>
<dbReference type="PROSITE" id="PS50801">
    <property type="entry name" value="STAS"/>
    <property type="match status" value="1"/>
</dbReference>
<dbReference type="InterPro" id="IPR011547">
    <property type="entry name" value="SLC26A/SulP_dom"/>
</dbReference>
<reference evidence="8 9" key="1">
    <citation type="journal article" date="2011" name="J. Gen. Appl. Microbiol.">
        <title>Draft genome sequencing of the enigmatic basidiomycete Mixia osmundae.</title>
        <authorList>
            <person name="Nishida H."/>
            <person name="Nagatsuka Y."/>
            <person name="Sugiyama J."/>
        </authorList>
    </citation>
    <scope>NUCLEOTIDE SEQUENCE [LARGE SCALE GENOMIC DNA]</scope>
    <source>
        <strain evidence="9">CBS 9802 / IAM 14324 / JCM 22182 / KY 12970</strain>
    </source>
</reference>
<dbReference type="PANTHER" id="PTHR11814">
    <property type="entry name" value="SULFATE TRANSPORTER"/>
    <property type="match status" value="1"/>
</dbReference>
<keyword evidence="3 6" id="KW-1133">Transmembrane helix</keyword>